<gene>
    <name evidence="2" type="ORF">C2G38_2201385</name>
</gene>
<evidence type="ECO:0000313" key="3">
    <source>
        <dbReference type="Proteomes" id="UP000266673"/>
    </source>
</evidence>
<sequence>MEPIDANDILLEEDSDCSVMESVYENQDTEADGLDSEVKDRNEDEQTSNHIVKKKQCHVFCIITEFKDKKMKNIYKFIFIHALTTDNNTVQL</sequence>
<dbReference type="Proteomes" id="UP000266673">
    <property type="component" value="Unassembled WGS sequence"/>
</dbReference>
<keyword evidence="3" id="KW-1185">Reference proteome</keyword>
<protein>
    <submittedName>
        <fullName evidence="2">Uncharacterized protein</fullName>
    </submittedName>
</protein>
<feature type="region of interest" description="Disordered" evidence="1">
    <location>
        <begin position="27"/>
        <end position="47"/>
    </location>
</feature>
<evidence type="ECO:0000256" key="1">
    <source>
        <dbReference type="SAM" id="MobiDB-lite"/>
    </source>
</evidence>
<proteinExistence type="predicted"/>
<dbReference type="EMBL" id="QKWP01001051">
    <property type="protein sequence ID" value="RIB12184.1"/>
    <property type="molecule type" value="Genomic_DNA"/>
</dbReference>
<comment type="caution">
    <text evidence="2">The sequence shown here is derived from an EMBL/GenBank/DDBJ whole genome shotgun (WGS) entry which is preliminary data.</text>
</comment>
<evidence type="ECO:0000313" key="2">
    <source>
        <dbReference type="EMBL" id="RIB12184.1"/>
    </source>
</evidence>
<organism evidence="2 3">
    <name type="scientific">Gigaspora rosea</name>
    <dbReference type="NCBI Taxonomy" id="44941"/>
    <lineage>
        <taxon>Eukaryota</taxon>
        <taxon>Fungi</taxon>
        <taxon>Fungi incertae sedis</taxon>
        <taxon>Mucoromycota</taxon>
        <taxon>Glomeromycotina</taxon>
        <taxon>Glomeromycetes</taxon>
        <taxon>Diversisporales</taxon>
        <taxon>Gigasporaceae</taxon>
        <taxon>Gigaspora</taxon>
    </lineage>
</organism>
<accession>A0A397UPR1</accession>
<dbReference type="AlphaFoldDB" id="A0A397UPR1"/>
<name>A0A397UPR1_9GLOM</name>
<reference evidence="2 3" key="1">
    <citation type="submission" date="2018-06" db="EMBL/GenBank/DDBJ databases">
        <title>Comparative genomics reveals the genomic features of Rhizophagus irregularis, R. cerebriforme, R. diaphanum and Gigaspora rosea, and their symbiotic lifestyle signature.</title>
        <authorList>
            <person name="Morin E."/>
            <person name="San Clemente H."/>
            <person name="Chen E.C.H."/>
            <person name="De La Providencia I."/>
            <person name="Hainaut M."/>
            <person name="Kuo A."/>
            <person name="Kohler A."/>
            <person name="Murat C."/>
            <person name="Tang N."/>
            <person name="Roy S."/>
            <person name="Loubradou J."/>
            <person name="Henrissat B."/>
            <person name="Grigoriev I.V."/>
            <person name="Corradi N."/>
            <person name="Roux C."/>
            <person name="Martin F.M."/>
        </authorList>
    </citation>
    <scope>NUCLEOTIDE SEQUENCE [LARGE SCALE GENOMIC DNA]</scope>
    <source>
        <strain evidence="2 3">DAOM 194757</strain>
    </source>
</reference>